<gene>
    <name evidence="1" type="ORF">DNK57_07690</name>
</gene>
<organism evidence="1 2">
    <name type="scientific">Methanothermobacter thermautotrophicus</name>
    <name type="common">Methanobacterium thermoformicicum</name>
    <dbReference type="NCBI Taxonomy" id="145262"/>
    <lineage>
        <taxon>Archaea</taxon>
        <taxon>Methanobacteriati</taxon>
        <taxon>Methanobacteriota</taxon>
        <taxon>Methanomada group</taxon>
        <taxon>Methanobacteria</taxon>
        <taxon>Methanobacteriales</taxon>
        <taxon>Methanobacteriaceae</taxon>
        <taxon>Methanothermobacter</taxon>
    </lineage>
</organism>
<name>A0A842YNU5_METTF</name>
<dbReference type="OrthoDB" id="75275at2157"/>
<dbReference type="InterPro" id="IPR043962">
    <property type="entry name" value="DUF5750"/>
</dbReference>
<dbReference type="Pfam" id="PF19024">
    <property type="entry name" value="DUF5750"/>
    <property type="match status" value="1"/>
</dbReference>
<dbReference type="AlphaFoldDB" id="A0A842YNU5"/>
<comment type="caution">
    <text evidence="1">The sequence shown here is derived from an EMBL/GenBank/DDBJ whole genome shotgun (WGS) entry which is preliminary data.</text>
</comment>
<dbReference type="Proteomes" id="UP000646659">
    <property type="component" value="Unassembled WGS sequence"/>
</dbReference>
<reference evidence="1" key="1">
    <citation type="submission" date="2018-06" db="EMBL/GenBank/DDBJ databases">
        <title>Draft genome sequence of Methanothermobacter thermautotrophicus Strain WHS, a thermophilic, hydrogenotrophic methanogen isolated from Washburn Hot Springs in Yellowstone National Park, USA.</title>
        <authorList>
            <person name="Mckay L.J."/>
            <person name="Klingelsmith K."/>
            <person name="Inskeep W.P."/>
            <person name="Fields M.W."/>
        </authorList>
    </citation>
    <scope>NUCLEOTIDE SEQUENCE</scope>
    <source>
        <strain evidence="1">WHS</strain>
    </source>
</reference>
<dbReference type="Gene3D" id="3.30.780.30">
    <property type="match status" value="1"/>
</dbReference>
<evidence type="ECO:0000313" key="2">
    <source>
        <dbReference type="Proteomes" id="UP000646659"/>
    </source>
</evidence>
<protein>
    <submittedName>
        <fullName evidence="1">Uncharacterized protein</fullName>
    </submittedName>
</protein>
<dbReference type="EMBL" id="QKOF01000007">
    <property type="protein sequence ID" value="MBE2900668.1"/>
    <property type="molecule type" value="Genomic_DNA"/>
</dbReference>
<proteinExistence type="predicted"/>
<accession>A0A842YNU5</accession>
<sequence>MVFYLKVKVEDFGFSEDKGLNYVRYRVSGLDEELTEKLIERLEEDTERDDGDLIITVFYEREYFPFGSEESKLRMEDFIAREEIEMMVFLSGVLED</sequence>
<evidence type="ECO:0000313" key="1">
    <source>
        <dbReference type="EMBL" id="MBE2900668.1"/>
    </source>
</evidence>